<gene>
    <name evidence="1" type="ORF">SAMN05192570_1165</name>
</gene>
<accession>A0A1I6PQ72</accession>
<dbReference type="EMBL" id="FOZV01000002">
    <property type="protein sequence ID" value="SFS42218.1"/>
    <property type="molecule type" value="Genomic_DNA"/>
</dbReference>
<dbReference type="STRING" id="871741.SAMN05192570_1165"/>
<reference evidence="2" key="1">
    <citation type="submission" date="2016-10" db="EMBL/GenBank/DDBJ databases">
        <authorList>
            <person name="Varghese N."/>
            <person name="Submissions S."/>
        </authorList>
    </citation>
    <scope>NUCLEOTIDE SEQUENCE [LARGE SCALE GENOMIC DNA]</scope>
    <source>
        <strain evidence="2">CGMCC 1.10683</strain>
    </source>
</reference>
<organism evidence="1 2">
    <name type="scientific">Brevundimonas viscosa</name>
    <dbReference type="NCBI Taxonomy" id="871741"/>
    <lineage>
        <taxon>Bacteria</taxon>
        <taxon>Pseudomonadati</taxon>
        <taxon>Pseudomonadota</taxon>
        <taxon>Alphaproteobacteria</taxon>
        <taxon>Caulobacterales</taxon>
        <taxon>Caulobacteraceae</taxon>
        <taxon>Brevundimonas</taxon>
    </lineage>
</organism>
<name>A0A1I6PQ72_9CAUL</name>
<dbReference type="AlphaFoldDB" id="A0A1I6PQ72"/>
<sequence>MPGGLPYWQKSLIRRLDDAYEAAMPGRLSSKPKPTNVAEIRASLRAAIKAREAKAAAEALKESTS</sequence>
<evidence type="ECO:0000313" key="2">
    <source>
        <dbReference type="Proteomes" id="UP000198788"/>
    </source>
</evidence>
<proteinExistence type="predicted"/>
<keyword evidence="2" id="KW-1185">Reference proteome</keyword>
<dbReference type="Proteomes" id="UP000198788">
    <property type="component" value="Unassembled WGS sequence"/>
</dbReference>
<protein>
    <submittedName>
        <fullName evidence="1">Uncharacterized protein</fullName>
    </submittedName>
</protein>
<evidence type="ECO:0000313" key="1">
    <source>
        <dbReference type="EMBL" id="SFS42218.1"/>
    </source>
</evidence>